<dbReference type="AlphaFoldDB" id="A0A5B0MU14"/>
<feature type="compositionally biased region" description="Polar residues" evidence="1">
    <location>
        <begin position="52"/>
        <end position="65"/>
    </location>
</feature>
<sequence length="116" mass="12403">MLTTFYCDAVRLHLSGFHELVARENPSPANHGARMGGEKASSATGYKMSFTGEASPSSNGYTVNGQDPGRAAARVTNRQGLHRGTLAEHVPLGVENSRLGWRKDPLAEIHAVDESA</sequence>
<comment type="caution">
    <text evidence="2">The sequence shown here is derived from an EMBL/GenBank/DDBJ whole genome shotgun (WGS) entry which is preliminary data.</text>
</comment>
<keyword evidence="3" id="KW-1185">Reference proteome</keyword>
<organism evidence="2 3">
    <name type="scientific">Puccinia graminis f. sp. tritici</name>
    <dbReference type="NCBI Taxonomy" id="56615"/>
    <lineage>
        <taxon>Eukaryota</taxon>
        <taxon>Fungi</taxon>
        <taxon>Dikarya</taxon>
        <taxon>Basidiomycota</taxon>
        <taxon>Pucciniomycotina</taxon>
        <taxon>Pucciniomycetes</taxon>
        <taxon>Pucciniales</taxon>
        <taxon>Pucciniaceae</taxon>
        <taxon>Puccinia</taxon>
    </lineage>
</organism>
<dbReference type="Proteomes" id="UP000324748">
    <property type="component" value="Unassembled WGS sequence"/>
</dbReference>
<reference evidence="2 3" key="1">
    <citation type="submission" date="2019-05" db="EMBL/GenBank/DDBJ databases">
        <title>Emergence of the Ug99 lineage of the wheat stem rust pathogen through somatic hybridization.</title>
        <authorList>
            <person name="Li F."/>
            <person name="Upadhyaya N.M."/>
            <person name="Sperschneider J."/>
            <person name="Matny O."/>
            <person name="Nguyen-Phuc H."/>
            <person name="Mago R."/>
            <person name="Raley C."/>
            <person name="Miller M.E."/>
            <person name="Silverstein K.A.T."/>
            <person name="Henningsen E."/>
            <person name="Hirsch C.D."/>
            <person name="Visser B."/>
            <person name="Pretorius Z.A."/>
            <person name="Steffenson B.J."/>
            <person name="Schwessinger B."/>
            <person name="Dodds P.N."/>
            <person name="Figueroa M."/>
        </authorList>
    </citation>
    <scope>NUCLEOTIDE SEQUENCE [LARGE SCALE GENOMIC DNA]</scope>
    <source>
        <strain evidence="2">21-0</strain>
    </source>
</reference>
<accession>A0A5B0MU14</accession>
<protein>
    <submittedName>
        <fullName evidence="2">Uncharacterized protein</fullName>
    </submittedName>
</protein>
<dbReference type="EMBL" id="VSWC01000132">
    <property type="protein sequence ID" value="KAA1079604.1"/>
    <property type="molecule type" value="Genomic_DNA"/>
</dbReference>
<evidence type="ECO:0000256" key="1">
    <source>
        <dbReference type="SAM" id="MobiDB-lite"/>
    </source>
</evidence>
<feature type="region of interest" description="Disordered" evidence="1">
    <location>
        <begin position="25"/>
        <end position="73"/>
    </location>
</feature>
<evidence type="ECO:0000313" key="3">
    <source>
        <dbReference type="Proteomes" id="UP000324748"/>
    </source>
</evidence>
<name>A0A5B0MU14_PUCGR</name>
<gene>
    <name evidence="2" type="ORF">PGT21_017077</name>
</gene>
<evidence type="ECO:0000313" key="2">
    <source>
        <dbReference type="EMBL" id="KAA1079604.1"/>
    </source>
</evidence>
<proteinExistence type="predicted"/>